<dbReference type="KEGG" id="hhc:M911_07310"/>
<keyword evidence="7 9" id="KW-0067">ATP-binding</keyword>
<dbReference type="EC" id="2.7.2.1" evidence="9"/>
<dbReference type="HOGENOM" id="CLU_020352_0_0_6"/>
<dbReference type="UniPathway" id="UPA00340">
    <property type="reaction ID" value="UER00458"/>
</dbReference>
<dbReference type="PIRSF" id="PIRSF000722">
    <property type="entry name" value="Acetate_prop_kin"/>
    <property type="match status" value="1"/>
</dbReference>
<keyword evidence="3 9" id="KW-0808">Transferase</keyword>
<evidence type="ECO:0000256" key="10">
    <source>
        <dbReference type="RuleBase" id="RU003835"/>
    </source>
</evidence>
<dbReference type="HAMAP" id="MF_00020">
    <property type="entry name" value="Acetate_kinase"/>
    <property type="match status" value="1"/>
</dbReference>
<keyword evidence="2 9" id="KW-0963">Cytoplasm</keyword>
<dbReference type="PANTHER" id="PTHR21060:SF21">
    <property type="entry name" value="ACETATE KINASE"/>
    <property type="match status" value="1"/>
</dbReference>
<dbReference type="AlphaFoldDB" id="W8L518"/>
<dbReference type="InterPro" id="IPR023865">
    <property type="entry name" value="Aliphatic_acid_kinase_CS"/>
</dbReference>
<evidence type="ECO:0000256" key="5">
    <source>
        <dbReference type="ARBA" id="ARBA00022741"/>
    </source>
</evidence>
<feature type="binding site" evidence="9">
    <location>
        <position position="99"/>
    </location>
    <ligand>
        <name>substrate</name>
    </ligand>
</feature>
<feature type="binding site" evidence="9">
    <location>
        <begin position="214"/>
        <end position="218"/>
    </location>
    <ligand>
        <name>ATP</name>
        <dbReference type="ChEBI" id="CHEBI:30616"/>
    </ligand>
</feature>
<keyword evidence="6 9" id="KW-0418">Kinase</keyword>
<dbReference type="Gene3D" id="3.30.420.40">
    <property type="match status" value="2"/>
</dbReference>
<dbReference type="RefSeq" id="WP_025281414.1">
    <property type="nucleotide sequence ID" value="NZ_CP007268.1"/>
</dbReference>
<dbReference type="PANTHER" id="PTHR21060">
    <property type="entry name" value="ACETATE KINASE"/>
    <property type="match status" value="1"/>
</dbReference>
<reference evidence="11 12" key="1">
    <citation type="journal article" date="2014" name="J Genomics">
        <title>Draft Genome Sequence of the Extremely Halophilic Phototrophic Purple Sulfur Bacterium Halorhodospira halochloris.</title>
        <authorList>
            <person name="Singh K.S."/>
            <person name="Kirksey J."/>
            <person name="Hoff W.D."/>
            <person name="Deole R."/>
        </authorList>
    </citation>
    <scope>NUCLEOTIDE SEQUENCE [LARGE SCALE GENOMIC DNA]</scope>
    <source>
        <strain evidence="11 12">A</strain>
    </source>
</reference>
<comment type="subunit">
    <text evidence="9">Homodimer.</text>
</comment>
<evidence type="ECO:0000256" key="4">
    <source>
        <dbReference type="ARBA" id="ARBA00022723"/>
    </source>
</evidence>
<feature type="site" description="Transition state stabilizer" evidence="9">
    <location>
        <position position="187"/>
    </location>
</feature>
<comment type="similarity">
    <text evidence="1 9 10">Belongs to the acetokinase family.</text>
</comment>
<dbReference type="NCBIfam" id="TIGR00016">
    <property type="entry name" value="ackA"/>
    <property type="match status" value="1"/>
</dbReference>
<evidence type="ECO:0000256" key="7">
    <source>
        <dbReference type="ARBA" id="ARBA00022840"/>
    </source>
</evidence>
<gene>
    <name evidence="9" type="primary">ackA</name>
    <name evidence="11" type="ORF">M911_07310</name>
</gene>
<comment type="pathway">
    <text evidence="9">Metabolic intermediate biosynthesis; acetyl-CoA biosynthesis; acetyl-CoA from acetate: step 1/2.</text>
</comment>
<dbReference type="Proteomes" id="UP000019442">
    <property type="component" value="Chromosome"/>
</dbReference>
<dbReference type="InterPro" id="IPR043129">
    <property type="entry name" value="ATPase_NBD"/>
</dbReference>
<evidence type="ECO:0000256" key="9">
    <source>
        <dbReference type="HAMAP-Rule" id="MF_00020"/>
    </source>
</evidence>
<dbReference type="GO" id="GO:0005524">
    <property type="term" value="F:ATP binding"/>
    <property type="evidence" value="ECO:0007669"/>
    <property type="project" value="UniProtKB-KW"/>
</dbReference>
<comment type="subcellular location">
    <subcellularLocation>
        <location evidence="9">Cytoplasm</location>
    </subcellularLocation>
</comment>
<comment type="function">
    <text evidence="9">Catalyzes the formation of acetyl phosphate from acetate and ATP. Can also catalyze the reverse reaction.</text>
</comment>
<keyword evidence="5 9" id="KW-0547">Nucleotide-binding</keyword>
<dbReference type="GO" id="GO:0006085">
    <property type="term" value="P:acetyl-CoA biosynthetic process"/>
    <property type="evidence" value="ECO:0007669"/>
    <property type="project" value="UniProtKB-UniRule"/>
</dbReference>
<evidence type="ECO:0000256" key="8">
    <source>
        <dbReference type="ARBA" id="ARBA00022842"/>
    </source>
</evidence>
<dbReference type="Pfam" id="PF00871">
    <property type="entry name" value="Acetate_kinase"/>
    <property type="match status" value="1"/>
</dbReference>
<evidence type="ECO:0000313" key="12">
    <source>
        <dbReference type="Proteomes" id="UP000019442"/>
    </source>
</evidence>
<accession>W8L518</accession>
<feature type="site" description="Transition state stabilizer" evidence="9">
    <location>
        <position position="247"/>
    </location>
</feature>
<evidence type="ECO:0000256" key="1">
    <source>
        <dbReference type="ARBA" id="ARBA00008748"/>
    </source>
</evidence>
<proteinExistence type="inferred from homology"/>
<comment type="catalytic activity">
    <reaction evidence="9">
        <text>acetate + ATP = acetyl phosphate + ADP</text>
        <dbReference type="Rhea" id="RHEA:11352"/>
        <dbReference type="ChEBI" id="CHEBI:22191"/>
        <dbReference type="ChEBI" id="CHEBI:30089"/>
        <dbReference type="ChEBI" id="CHEBI:30616"/>
        <dbReference type="ChEBI" id="CHEBI:456216"/>
        <dbReference type="EC" id="2.7.2.1"/>
    </reaction>
</comment>
<dbReference type="EMBL" id="CP007268">
    <property type="protein sequence ID" value="AHK78995.1"/>
    <property type="molecule type" value="Genomic_DNA"/>
</dbReference>
<dbReference type="SUPFAM" id="SSF53067">
    <property type="entry name" value="Actin-like ATPase domain"/>
    <property type="match status" value="2"/>
</dbReference>
<feature type="binding site" evidence="9">
    <location>
        <position position="385"/>
    </location>
    <ligand>
        <name>Mg(2+)</name>
        <dbReference type="ChEBI" id="CHEBI:18420"/>
    </ligand>
</feature>
<feature type="binding site" evidence="9">
    <location>
        <begin position="289"/>
        <end position="291"/>
    </location>
    <ligand>
        <name>ATP</name>
        <dbReference type="ChEBI" id="CHEBI:30616"/>
    </ligand>
</feature>
<dbReference type="PROSITE" id="PS01075">
    <property type="entry name" value="ACETATE_KINASE_1"/>
    <property type="match status" value="1"/>
</dbReference>
<evidence type="ECO:0000313" key="11">
    <source>
        <dbReference type="EMBL" id="AHK78995.1"/>
    </source>
</evidence>
<feature type="binding site" evidence="9">
    <location>
        <position position="9"/>
    </location>
    <ligand>
        <name>Mg(2+)</name>
        <dbReference type="ChEBI" id="CHEBI:18420"/>
    </ligand>
</feature>
<evidence type="ECO:0000256" key="2">
    <source>
        <dbReference type="ARBA" id="ARBA00022490"/>
    </source>
</evidence>
<reference evidence="12" key="2">
    <citation type="submission" date="2014-02" db="EMBL/GenBank/DDBJ databases">
        <title>Draft Genome Sequence of extremely halophilic bacteria Halorhodospira halochloris.</title>
        <authorList>
            <person name="Singh K.S."/>
        </authorList>
    </citation>
    <scope>NUCLEOTIDE SEQUENCE [LARGE SCALE GENOMIC DNA]</scope>
    <source>
        <strain evidence="12">A</strain>
    </source>
</reference>
<feature type="active site" description="Proton donor/acceptor" evidence="9">
    <location>
        <position position="156"/>
    </location>
</feature>
<dbReference type="InterPro" id="IPR004372">
    <property type="entry name" value="Ac/propionate_kinase"/>
</dbReference>
<dbReference type="OrthoDB" id="9802453at2"/>
<evidence type="ECO:0000256" key="3">
    <source>
        <dbReference type="ARBA" id="ARBA00022679"/>
    </source>
</evidence>
<protein>
    <recommendedName>
        <fullName evidence="9">Acetate kinase</fullName>
        <ecNumber evidence="9">2.7.2.1</ecNumber>
    </recommendedName>
    <alternativeName>
        <fullName evidence="9">Acetokinase</fullName>
    </alternativeName>
</protein>
<dbReference type="GO" id="GO:0005829">
    <property type="term" value="C:cytosol"/>
    <property type="evidence" value="ECO:0007669"/>
    <property type="project" value="TreeGrafter"/>
</dbReference>
<evidence type="ECO:0000256" key="6">
    <source>
        <dbReference type="ARBA" id="ARBA00022777"/>
    </source>
</evidence>
<dbReference type="GO" id="GO:0006083">
    <property type="term" value="P:acetate metabolic process"/>
    <property type="evidence" value="ECO:0007669"/>
    <property type="project" value="TreeGrafter"/>
</dbReference>
<dbReference type="PATRIC" id="fig|1354791.3.peg.1920"/>
<comment type="caution">
    <text evidence="9">Lacks conserved residue(s) required for the propagation of feature annotation.</text>
</comment>
<sequence>MMADILVINSGSSSIKFALFARQGGQGLEGFAARFRGQFSGLGDQPHFVAKDAQGQTLLDEHPQGQDGDRFDHAAALKCLLDWVDDHSDVDDIAAIGHRVVHGGRTYRQPARLNAETVRDLETLIPLAPLHQPHCLAPVSLLSELRPNVPQVACFDTSFHTTQPRVAQAFALPRHLTEAGLVRYGFHGLSYDYISRALARHVPTPETGRVVVAHLGNGASLCAMHNGVSVASTMGFTALDGLPMGTRCGNIDPGLVLHLLSHENMTPDEVSRVLYKESGLLGVSGISSDMRVLLDSEEPSAREAVDLFVYRIVREIGSLASALGGLDHLVFTAGIGERASPVRSEVIRGCQWLGLEVDEARNLDHGPRISTGASRAAAWVIPTDEERMIAWHTAQCCD</sequence>
<keyword evidence="8 9" id="KW-0460">Magnesium</keyword>
<keyword evidence="12" id="KW-1185">Reference proteome</keyword>
<feature type="binding site" evidence="9">
    <location>
        <position position="16"/>
    </location>
    <ligand>
        <name>ATP</name>
        <dbReference type="ChEBI" id="CHEBI:30616"/>
    </ligand>
</feature>
<dbReference type="PRINTS" id="PR00471">
    <property type="entry name" value="ACETATEKNASE"/>
</dbReference>
<keyword evidence="4 9" id="KW-0479">Metal-binding</keyword>
<dbReference type="InterPro" id="IPR000890">
    <property type="entry name" value="Aliphatic_acid_kin_short-chain"/>
</dbReference>
<name>W8L518_9GAMM</name>
<dbReference type="PROSITE" id="PS01076">
    <property type="entry name" value="ACETATE_KINASE_2"/>
    <property type="match status" value="1"/>
</dbReference>
<dbReference type="GO" id="GO:0008776">
    <property type="term" value="F:acetate kinase activity"/>
    <property type="evidence" value="ECO:0007669"/>
    <property type="project" value="UniProtKB-UniRule"/>
</dbReference>
<comment type="cofactor">
    <cofactor evidence="9">
        <name>Mg(2+)</name>
        <dbReference type="ChEBI" id="CHEBI:18420"/>
    </cofactor>
    <cofactor evidence="9">
        <name>Mn(2+)</name>
        <dbReference type="ChEBI" id="CHEBI:29035"/>
    </cofactor>
    <text evidence="9">Mg(2+). Can also accept Mn(2+).</text>
</comment>
<organism evidence="11 12">
    <name type="scientific">Ectothiorhodospira haloalkaliphila</name>
    <dbReference type="NCBI Taxonomy" id="421628"/>
    <lineage>
        <taxon>Bacteria</taxon>
        <taxon>Pseudomonadati</taxon>
        <taxon>Pseudomonadota</taxon>
        <taxon>Gammaproteobacteria</taxon>
        <taxon>Chromatiales</taxon>
        <taxon>Ectothiorhodospiraceae</taxon>
        <taxon>Ectothiorhodospira</taxon>
    </lineage>
</organism>
<dbReference type="GO" id="GO:0000287">
    <property type="term" value="F:magnesium ion binding"/>
    <property type="evidence" value="ECO:0007669"/>
    <property type="project" value="UniProtKB-UniRule"/>
</dbReference>